<evidence type="ECO:0000256" key="4">
    <source>
        <dbReference type="PROSITE-ProRule" id="PRU00169"/>
    </source>
</evidence>
<dbReference type="Pfam" id="PF00072">
    <property type="entry name" value="Response_reg"/>
    <property type="match status" value="1"/>
</dbReference>
<feature type="domain" description="Response regulatory" evidence="5">
    <location>
        <begin position="2"/>
        <end position="128"/>
    </location>
</feature>
<sequence>MKILIVEDDLPSRLFLSKLLLRYGSCDVAVDGLDALDAVLLSLEQNKPYQLICLDIMMPKIDGLSLLKSIRDMEEQYQIPQEQKAKIIMTTAMSEVEHVQVAFDIGCDAYAAKPLDTTGLIEALKNLRIIEPDNRS</sequence>
<dbReference type="RefSeq" id="WP_197659790.1">
    <property type="nucleotide sequence ID" value="NZ_JAEAGR010000001.1"/>
</dbReference>
<reference evidence="6" key="1">
    <citation type="submission" date="2020-12" db="EMBL/GenBank/DDBJ databases">
        <title>M. sibirica DSM 26468T genome.</title>
        <authorList>
            <person name="Thieme N."/>
            <person name="Rettenmaier R."/>
            <person name="Zverlov V."/>
            <person name="Liebl W."/>
        </authorList>
    </citation>
    <scope>NUCLEOTIDE SEQUENCE</scope>
    <source>
        <strain evidence="6">DSM 26468</strain>
    </source>
</reference>
<accession>A0A8J7L1Y5</accession>
<evidence type="ECO:0000259" key="5">
    <source>
        <dbReference type="PROSITE" id="PS50110"/>
    </source>
</evidence>
<gene>
    <name evidence="6" type="ORF">I5677_01565</name>
</gene>
<dbReference type="InterPro" id="IPR011006">
    <property type="entry name" value="CheY-like_superfamily"/>
</dbReference>
<evidence type="ECO:0000256" key="3">
    <source>
        <dbReference type="ARBA" id="ARBA00024867"/>
    </source>
</evidence>
<dbReference type="EMBL" id="JAEAGR010000001">
    <property type="protein sequence ID" value="MBH1939578.1"/>
    <property type="molecule type" value="Genomic_DNA"/>
</dbReference>
<dbReference type="Gene3D" id="3.40.50.2300">
    <property type="match status" value="1"/>
</dbReference>
<keyword evidence="2 4" id="KW-0597">Phosphoprotein</keyword>
<evidence type="ECO:0000313" key="7">
    <source>
        <dbReference type="Proteomes" id="UP000623269"/>
    </source>
</evidence>
<dbReference type="CDD" id="cd17546">
    <property type="entry name" value="REC_hyHK_CKI1_RcsC-like"/>
    <property type="match status" value="1"/>
</dbReference>
<evidence type="ECO:0000256" key="2">
    <source>
        <dbReference type="ARBA" id="ARBA00022553"/>
    </source>
</evidence>
<dbReference type="InterPro" id="IPR050956">
    <property type="entry name" value="2C_system_His_kinase"/>
</dbReference>
<evidence type="ECO:0000313" key="6">
    <source>
        <dbReference type="EMBL" id="MBH1939578.1"/>
    </source>
</evidence>
<dbReference type="SMART" id="SM00448">
    <property type="entry name" value="REC"/>
    <property type="match status" value="1"/>
</dbReference>
<comment type="function">
    <text evidence="3">May play the central regulatory role in sporulation. It may be an element of the effector pathway responsible for the activation of sporulation genes in response to nutritional stress. Spo0A may act in concert with spo0H (a sigma factor) to control the expression of some genes that are critical to the sporulation process.</text>
</comment>
<dbReference type="SUPFAM" id="SSF52172">
    <property type="entry name" value="CheY-like"/>
    <property type="match status" value="1"/>
</dbReference>
<protein>
    <recommendedName>
        <fullName evidence="1">Stage 0 sporulation protein A homolog</fullName>
    </recommendedName>
</protein>
<name>A0A8J7L1Y5_9FIRM</name>
<dbReference type="PROSITE" id="PS50110">
    <property type="entry name" value="RESPONSE_REGULATORY"/>
    <property type="match status" value="1"/>
</dbReference>
<feature type="modified residue" description="4-aspartylphosphate" evidence="4">
    <location>
        <position position="55"/>
    </location>
</feature>
<dbReference type="Proteomes" id="UP000623269">
    <property type="component" value="Unassembled WGS sequence"/>
</dbReference>
<organism evidence="6 7">
    <name type="scientific">Mobilitalea sibirica</name>
    <dbReference type="NCBI Taxonomy" id="1462919"/>
    <lineage>
        <taxon>Bacteria</taxon>
        <taxon>Bacillati</taxon>
        <taxon>Bacillota</taxon>
        <taxon>Clostridia</taxon>
        <taxon>Lachnospirales</taxon>
        <taxon>Lachnospiraceae</taxon>
        <taxon>Mobilitalea</taxon>
    </lineage>
</organism>
<comment type="caution">
    <text evidence="6">The sequence shown here is derived from an EMBL/GenBank/DDBJ whole genome shotgun (WGS) entry which is preliminary data.</text>
</comment>
<dbReference type="PANTHER" id="PTHR43719">
    <property type="entry name" value="TWO-COMPONENT HISTIDINE KINASE"/>
    <property type="match status" value="1"/>
</dbReference>
<dbReference type="PANTHER" id="PTHR43719:SF28">
    <property type="entry name" value="PEROXIDE STRESS-ACTIVATED HISTIDINE KINASE MAK1-RELATED"/>
    <property type="match status" value="1"/>
</dbReference>
<evidence type="ECO:0000256" key="1">
    <source>
        <dbReference type="ARBA" id="ARBA00018672"/>
    </source>
</evidence>
<dbReference type="InterPro" id="IPR001789">
    <property type="entry name" value="Sig_transdc_resp-reg_receiver"/>
</dbReference>
<dbReference type="AlphaFoldDB" id="A0A8J7L1Y5"/>
<dbReference type="GO" id="GO:0000160">
    <property type="term" value="P:phosphorelay signal transduction system"/>
    <property type="evidence" value="ECO:0007669"/>
    <property type="project" value="InterPro"/>
</dbReference>
<keyword evidence="7" id="KW-1185">Reference proteome</keyword>
<proteinExistence type="predicted"/>